<keyword evidence="3" id="KW-1185">Reference proteome</keyword>
<dbReference type="Proteomes" id="UP001370490">
    <property type="component" value="Unassembled WGS sequence"/>
</dbReference>
<gene>
    <name evidence="2" type="ORF">RJ641_003745</name>
</gene>
<dbReference type="PANTHER" id="PTHR47926:SF506">
    <property type="entry name" value="TETRATRICOPEPTIDE REPEAT-LIKE SUPERFAMILY PROTEIN ISOFORM 1"/>
    <property type="match status" value="1"/>
</dbReference>
<dbReference type="PANTHER" id="PTHR47926">
    <property type="entry name" value="PENTATRICOPEPTIDE REPEAT-CONTAINING PROTEIN"/>
    <property type="match status" value="1"/>
</dbReference>
<proteinExistence type="predicted"/>
<dbReference type="GO" id="GO:0003723">
    <property type="term" value="F:RNA binding"/>
    <property type="evidence" value="ECO:0007669"/>
    <property type="project" value="InterPro"/>
</dbReference>
<comment type="caution">
    <text evidence="2">The sequence shown here is derived from an EMBL/GenBank/DDBJ whole genome shotgun (WGS) entry which is preliminary data.</text>
</comment>
<organism evidence="2 3">
    <name type="scientific">Dillenia turbinata</name>
    <dbReference type="NCBI Taxonomy" id="194707"/>
    <lineage>
        <taxon>Eukaryota</taxon>
        <taxon>Viridiplantae</taxon>
        <taxon>Streptophyta</taxon>
        <taxon>Embryophyta</taxon>
        <taxon>Tracheophyta</taxon>
        <taxon>Spermatophyta</taxon>
        <taxon>Magnoliopsida</taxon>
        <taxon>eudicotyledons</taxon>
        <taxon>Gunneridae</taxon>
        <taxon>Pentapetalae</taxon>
        <taxon>Dilleniales</taxon>
        <taxon>Dilleniaceae</taxon>
        <taxon>Dillenia</taxon>
    </lineage>
</organism>
<evidence type="ECO:0000313" key="3">
    <source>
        <dbReference type="Proteomes" id="UP001370490"/>
    </source>
</evidence>
<evidence type="ECO:0000313" key="2">
    <source>
        <dbReference type="EMBL" id="KAK6929651.1"/>
    </source>
</evidence>
<dbReference type="Gene3D" id="1.25.40.10">
    <property type="entry name" value="Tetratricopeptide repeat domain"/>
    <property type="match status" value="1"/>
</dbReference>
<name>A0AAN8VH37_9MAGN</name>
<dbReference type="GO" id="GO:0009451">
    <property type="term" value="P:RNA modification"/>
    <property type="evidence" value="ECO:0007669"/>
    <property type="project" value="InterPro"/>
</dbReference>
<sequence>MRCARVGLDQFSFTGALAATANLAMLAEGQQLHNLFIKLGFDPNIYVINAAMDMHGYFQKARATFHEMLELGSKPNRVTFVSLVSACNHGGLVDEGLSYFASMTKNLESQQQLSIVYA</sequence>
<protein>
    <submittedName>
        <fullName evidence="2">Pentatricopeptide repeat</fullName>
    </submittedName>
</protein>
<dbReference type="InterPro" id="IPR011990">
    <property type="entry name" value="TPR-like_helical_dom_sf"/>
</dbReference>
<dbReference type="InterPro" id="IPR002885">
    <property type="entry name" value="PPR_rpt"/>
</dbReference>
<dbReference type="Pfam" id="PF01535">
    <property type="entry name" value="PPR"/>
    <property type="match status" value="2"/>
</dbReference>
<accession>A0AAN8VH37</accession>
<dbReference type="InterPro" id="IPR046960">
    <property type="entry name" value="PPR_At4g14850-like_plant"/>
</dbReference>
<reference evidence="2 3" key="1">
    <citation type="submission" date="2023-12" db="EMBL/GenBank/DDBJ databases">
        <title>A high-quality genome assembly for Dillenia turbinata (Dilleniales).</title>
        <authorList>
            <person name="Chanderbali A."/>
        </authorList>
    </citation>
    <scope>NUCLEOTIDE SEQUENCE [LARGE SCALE GENOMIC DNA]</scope>
    <source>
        <strain evidence="2">LSX21</strain>
        <tissue evidence="2">Leaf</tissue>
    </source>
</reference>
<evidence type="ECO:0000256" key="1">
    <source>
        <dbReference type="ARBA" id="ARBA00022737"/>
    </source>
</evidence>
<dbReference type="EMBL" id="JBAMMX010000012">
    <property type="protein sequence ID" value="KAK6929651.1"/>
    <property type="molecule type" value="Genomic_DNA"/>
</dbReference>
<keyword evidence="1" id="KW-0677">Repeat</keyword>
<dbReference type="AlphaFoldDB" id="A0AAN8VH37"/>